<dbReference type="Pfam" id="PF00535">
    <property type="entry name" value="Glycos_transf_2"/>
    <property type="match status" value="1"/>
</dbReference>
<gene>
    <name evidence="6" type="ORF">SAMN05421687_104168</name>
</gene>
<name>A0A1N7J946_9BACI</name>
<dbReference type="GO" id="GO:0016757">
    <property type="term" value="F:glycosyltransferase activity"/>
    <property type="evidence" value="ECO:0007669"/>
    <property type="project" value="UniProtKB-KW"/>
</dbReference>
<dbReference type="Gene3D" id="3.90.550.10">
    <property type="entry name" value="Spore Coat Polysaccharide Biosynthesis Protein SpsA, Chain A"/>
    <property type="match status" value="1"/>
</dbReference>
<dbReference type="AlphaFoldDB" id="A0A1N7J946"/>
<organism evidence="6 7">
    <name type="scientific">Salimicrobium flavidum</name>
    <dbReference type="NCBI Taxonomy" id="570947"/>
    <lineage>
        <taxon>Bacteria</taxon>
        <taxon>Bacillati</taxon>
        <taxon>Bacillota</taxon>
        <taxon>Bacilli</taxon>
        <taxon>Bacillales</taxon>
        <taxon>Bacillaceae</taxon>
        <taxon>Salimicrobium</taxon>
    </lineage>
</organism>
<keyword evidence="4" id="KW-0812">Transmembrane</keyword>
<keyword evidence="2" id="KW-0328">Glycosyltransferase</keyword>
<evidence type="ECO:0000313" key="7">
    <source>
        <dbReference type="Proteomes" id="UP000187608"/>
    </source>
</evidence>
<keyword evidence="4" id="KW-1133">Transmembrane helix</keyword>
<keyword evidence="4" id="KW-0472">Membrane</keyword>
<dbReference type="STRING" id="570947.SAMN05421687_104168"/>
<keyword evidence="3 6" id="KW-0808">Transferase</keyword>
<dbReference type="Proteomes" id="UP000187608">
    <property type="component" value="Unassembled WGS sequence"/>
</dbReference>
<evidence type="ECO:0000256" key="2">
    <source>
        <dbReference type="ARBA" id="ARBA00022676"/>
    </source>
</evidence>
<evidence type="ECO:0000256" key="3">
    <source>
        <dbReference type="ARBA" id="ARBA00022679"/>
    </source>
</evidence>
<dbReference type="EMBL" id="FTOC01000004">
    <property type="protein sequence ID" value="SIS45781.1"/>
    <property type="molecule type" value="Genomic_DNA"/>
</dbReference>
<evidence type="ECO:0000259" key="5">
    <source>
        <dbReference type="Pfam" id="PF00535"/>
    </source>
</evidence>
<reference evidence="7" key="1">
    <citation type="submission" date="2017-01" db="EMBL/GenBank/DDBJ databases">
        <authorList>
            <person name="Varghese N."/>
            <person name="Submissions S."/>
        </authorList>
    </citation>
    <scope>NUCLEOTIDE SEQUENCE [LARGE SCALE GENOMIC DNA]</scope>
    <source>
        <strain evidence="7">DSM 23127</strain>
    </source>
</reference>
<feature type="transmembrane region" description="Helical" evidence="4">
    <location>
        <begin position="12"/>
        <end position="34"/>
    </location>
</feature>
<comment type="similarity">
    <text evidence="1">Belongs to the glycosyltransferase 2 family.</text>
</comment>
<accession>A0A1N7J946</accession>
<proteinExistence type="inferred from homology"/>
<dbReference type="PANTHER" id="PTHR43630:SF1">
    <property type="entry name" value="POLY-BETA-1,6-N-ACETYL-D-GLUCOSAMINE SYNTHASE"/>
    <property type="match status" value="1"/>
</dbReference>
<evidence type="ECO:0000313" key="6">
    <source>
        <dbReference type="EMBL" id="SIS45781.1"/>
    </source>
</evidence>
<feature type="domain" description="Glycosyltransferase 2-like" evidence="5">
    <location>
        <begin position="64"/>
        <end position="105"/>
    </location>
</feature>
<evidence type="ECO:0000256" key="4">
    <source>
        <dbReference type="SAM" id="Phobius"/>
    </source>
</evidence>
<sequence length="116" mass="13065">MNQDQVSFIIDAVAIVVIIYMVSVAVVYLTLFLISGPKIRKERGLEREEVIEETAINRDTFPVSVLVPAYNEEVGVVQTATSMLNLNYPTFEVIVIDDGSKDETATRMIKVLTWNR</sequence>
<dbReference type="InterPro" id="IPR001173">
    <property type="entry name" value="Glyco_trans_2-like"/>
</dbReference>
<evidence type="ECO:0000256" key="1">
    <source>
        <dbReference type="ARBA" id="ARBA00006739"/>
    </source>
</evidence>
<keyword evidence="7" id="KW-1185">Reference proteome</keyword>
<dbReference type="PANTHER" id="PTHR43630">
    <property type="entry name" value="POLY-BETA-1,6-N-ACETYL-D-GLUCOSAMINE SYNTHASE"/>
    <property type="match status" value="1"/>
</dbReference>
<dbReference type="InterPro" id="IPR029044">
    <property type="entry name" value="Nucleotide-diphossugar_trans"/>
</dbReference>
<dbReference type="SUPFAM" id="SSF53448">
    <property type="entry name" value="Nucleotide-diphospho-sugar transferases"/>
    <property type="match status" value="1"/>
</dbReference>
<protein>
    <submittedName>
        <fullName evidence="6">Glycosyl transferase family 2</fullName>
    </submittedName>
</protein>